<dbReference type="Gene3D" id="3.90.70.10">
    <property type="entry name" value="Cysteine proteinases"/>
    <property type="match status" value="1"/>
</dbReference>
<feature type="compositionally biased region" description="Basic and acidic residues" evidence="7">
    <location>
        <begin position="162"/>
        <end position="187"/>
    </location>
</feature>
<dbReference type="EC" id="3.4.19.12" evidence="6"/>
<evidence type="ECO:0000256" key="6">
    <source>
        <dbReference type="RuleBase" id="RU366025"/>
    </source>
</evidence>
<dbReference type="Proteomes" id="UP001187682">
    <property type="component" value="Unassembled WGS sequence"/>
</dbReference>
<feature type="region of interest" description="Disordered" evidence="7">
    <location>
        <begin position="231"/>
        <end position="255"/>
    </location>
</feature>
<dbReference type="InterPro" id="IPR001394">
    <property type="entry name" value="Peptidase_C19_UCH"/>
</dbReference>
<evidence type="ECO:0000256" key="2">
    <source>
        <dbReference type="ARBA" id="ARBA00022670"/>
    </source>
</evidence>
<dbReference type="PROSITE" id="PS00973">
    <property type="entry name" value="USP_2"/>
    <property type="match status" value="1"/>
</dbReference>
<feature type="region of interest" description="Disordered" evidence="7">
    <location>
        <begin position="1"/>
        <end position="219"/>
    </location>
</feature>
<dbReference type="PROSITE" id="PS50235">
    <property type="entry name" value="USP_3"/>
    <property type="match status" value="1"/>
</dbReference>
<evidence type="ECO:0000313" key="10">
    <source>
        <dbReference type="Proteomes" id="UP001187682"/>
    </source>
</evidence>
<feature type="compositionally biased region" description="Low complexity" evidence="7">
    <location>
        <begin position="231"/>
        <end position="252"/>
    </location>
</feature>
<protein>
    <recommendedName>
        <fullName evidence="6">Ubiquitin carboxyl-terminal hydrolase</fullName>
        <ecNumber evidence="6">3.4.19.12</ecNumber>
    </recommendedName>
</protein>
<feature type="compositionally biased region" description="Low complexity" evidence="7">
    <location>
        <begin position="704"/>
        <end position="719"/>
    </location>
</feature>
<dbReference type="GO" id="GO:0016579">
    <property type="term" value="P:protein deubiquitination"/>
    <property type="evidence" value="ECO:0007669"/>
    <property type="project" value="InterPro"/>
</dbReference>
<dbReference type="GO" id="GO:0006508">
    <property type="term" value="P:proteolysis"/>
    <property type="evidence" value="ECO:0007669"/>
    <property type="project" value="UniProtKB-KW"/>
</dbReference>
<dbReference type="EMBL" id="ONZQ02000001">
    <property type="protein sequence ID" value="SPN97714.1"/>
    <property type="molecule type" value="Genomic_DNA"/>
</dbReference>
<comment type="catalytic activity">
    <reaction evidence="1 6">
        <text>Thiol-dependent hydrolysis of ester, thioester, amide, peptide and isopeptide bonds formed by the C-terminal Gly of ubiquitin (a 76-residue protein attached to proteins as an intracellular targeting signal).</text>
        <dbReference type="EC" id="3.4.19.12"/>
    </reaction>
</comment>
<evidence type="ECO:0000256" key="3">
    <source>
        <dbReference type="ARBA" id="ARBA00022786"/>
    </source>
</evidence>
<comment type="similarity">
    <text evidence="6">Belongs to the peptidase C19 family.</text>
</comment>
<keyword evidence="3 6" id="KW-0833">Ubl conjugation pathway</keyword>
<name>A0AAE8MRF0_9PEZI</name>
<dbReference type="InterPro" id="IPR050164">
    <property type="entry name" value="Peptidase_C19"/>
</dbReference>
<dbReference type="SUPFAM" id="SSF54001">
    <property type="entry name" value="Cysteine proteinases"/>
    <property type="match status" value="1"/>
</dbReference>
<evidence type="ECO:0000259" key="8">
    <source>
        <dbReference type="PROSITE" id="PS50235"/>
    </source>
</evidence>
<dbReference type="PROSITE" id="PS00972">
    <property type="entry name" value="USP_1"/>
    <property type="match status" value="1"/>
</dbReference>
<gene>
    <name evidence="9" type="ORF">DNG_01227</name>
</gene>
<dbReference type="PANTHER" id="PTHR24006:SF687">
    <property type="entry name" value="UBIQUITIN CARBOXYL-TERMINAL HYDROLASE 10"/>
    <property type="match status" value="1"/>
</dbReference>
<sequence length="737" mass="78530">MTPPVEVAKVIEPQPTKPQAEVSPIVAPRPPFRAPLPWLSNPDEPFPKRLAKPKRKLRQPLDGVTTVELPIEQHEGAANHVPKAADAQTTAASSPTTAVNPIQTRQPASPRPADATAATPSTPASTQPTPASSSSPASANATKSSSRPAVPAVPVLPAVPKADSKYAKDPAGEGGEELKPDTAESNKTKVNGTPQTDHAEASPVAPAPAAQAPQKPKSWASLLSTPASRRAAATASSGASSTASAGPAAASADAQNGSTDLFPKAADSLAEALRAYRVGATNTITHIEPRGLINGGNMCYMNSVLQVLLFCGPFYDFLDYISKKAAHSFKRETPLMDAMIVLMREFRVTGSASSIEQLHEVIKGKDRAYGDPLSPNFLFDEMKRSKWFATFEQGHQQDAEEFLGLLLQALDTECSQVMGVDTGANTSVSVQGTDTTASSEKGDASDMWLEVGPRQKSAITRSSGSTSSSPISKIFGGLLRSEFRVPGLKPSITTEPYQPLQLDIGSPHVRNIIDAMKGLTSQEKLHGDFNSLRGKNVEASKQVLIDELPPVLILHLKRFQFDTAGGTLKIAKKVGYPLDLEIPREVLSRQKLASLGKTLPRYKLFAVVYHHGKNASVGHYTVDVRRQDGAQWIRIDDTKIEPIRAEDVTRDGSDEEGVKETRKEGVTNGGSSNRFGAINGEDGGDNDGWKQVSSSANGGNKKWSSVANGGKSGSKSKLGQEGGSERSVAYLLFYQRV</sequence>
<feature type="compositionally biased region" description="Basic and acidic residues" evidence="7">
    <location>
        <begin position="644"/>
        <end position="665"/>
    </location>
</feature>
<accession>A0AAE8MRF0</accession>
<dbReference type="PANTHER" id="PTHR24006">
    <property type="entry name" value="UBIQUITIN CARBOXYL-TERMINAL HYDROLASE"/>
    <property type="match status" value="1"/>
</dbReference>
<evidence type="ECO:0000256" key="1">
    <source>
        <dbReference type="ARBA" id="ARBA00000707"/>
    </source>
</evidence>
<evidence type="ECO:0000313" key="9">
    <source>
        <dbReference type="EMBL" id="SPN97714.1"/>
    </source>
</evidence>
<reference evidence="9" key="1">
    <citation type="submission" date="2018-03" db="EMBL/GenBank/DDBJ databases">
        <authorList>
            <person name="Guldener U."/>
        </authorList>
    </citation>
    <scope>NUCLEOTIDE SEQUENCE</scope>
</reference>
<dbReference type="GO" id="GO:0004843">
    <property type="term" value="F:cysteine-type deubiquitinase activity"/>
    <property type="evidence" value="ECO:0007669"/>
    <property type="project" value="UniProtKB-UniRule"/>
</dbReference>
<dbReference type="InterPro" id="IPR018200">
    <property type="entry name" value="USP_CS"/>
</dbReference>
<dbReference type="InterPro" id="IPR028889">
    <property type="entry name" value="USP"/>
</dbReference>
<feature type="compositionally biased region" description="Basic residues" evidence="7">
    <location>
        <begin position="49"/>
        <end position="58"/>
    </location>
</feature>
<dbReference type="AlphaFoldDB" id="A0AAE8MRF0"/>
<keyword evidence="4 6" id="KW-0378">Hydrolase</keyword>
<keyword evidence="10" id="KW-1185">Reference proteome</keyword>
<organism evidence="9 10">
    <name type="scientific">Cephalotrichum gorgonifer</name>
    <dbReference type="NCBI Taxonomy" id="2041049"/>
    <lineage>
        <taxon>Eukaryota</taxon>
        <taxon>Fungi</taxon>
        <taxon>Dikarya</taxon>
        <taxon>Ascomycota</taxon>
        <taxon>Pezizomycotina</taxon>
        <taxon>Sordariomycetes</taxon>
        <taxon>Hypocreomycetidae</taxon>
        <taxon>Microascales</taxon>
        <taxon>Microascaceae</taxon>
        <taxon>Cephalotrichum</taxon>
    </lineage>
</organism>
<comment type="caution">
    <text evidence="9">The sequence shown here is derived from an EMBL/GenBank/DDBJ whole genome shotgun (WGS) entry which is preliminary data.</text>
</comment>
<feature type="domain" description="USP" evidence="8">
    <location>
        <begin position="290"/>
        <end position="661"/>
    </location>
</feature>
<dbReference type="GO" id="GO:0005829">
    <property type="term" value="C:cytosol"/>
    <property type="evidence" value="ECO:0007669"/>
    <property type="project" value="TreeGrafter"/>
</dbReference>
<evidence type="ECO:0000256" key="4">
    <source>
        <dbReference type="ARBA" id="ARBA00022801"/>
    </source>
</evidence>
<feature type="compositionally biased region" description="Low complexity" evidence="7">
    <location>
        <begin position="201"/>
        <end position="219"/>
    </location>
</feature>
<keyword evidence="5 6" id="KW-0788">Thiol protease</keyword>
<evidence type="ECO:0000256" key="5">
    <source>
        <dbReference type="ARBA" id="ARBA00022807"/>
    </source>
</evidence>
<keyword evidence="2 6" id="KW-0645">Protease</keyword>
<dbReference type="GO" id="GO:0005634">
    <property type="term" value="C:nucleus"/>
    <property type="evidence" value="ECO:0007669"/>
    <property type="project" value="TreeGrafter"/>
</dbReference>
<feature type="region of interest" description="Disordered" evidence="7">
    <location>
        <begin position="644"/>
        <end position="723"/>
    </location>
</feature>
<dbReference type="InterPro" id="IPR038765">
    <property type="entry name" value="Papain-like_cys_pep_sf"/>
</dbReference>
<proteinExistence type="inferred from homology"/>
<evidence type="ECO:0000256" key="7">
    <source>
        <dbReference type="SAM" id="MobiDB-lite"/>
    </source>
</evidence>
<feature type="compositionally biased region" description="Low complexity" evidence="7">
    <location>
        <begin position="84"/>
        <end position="98"/>
    </location>
</feature>
<feature type="compositionally biased region" description="Low complexity" evidence="7">
    <location>
        <begin position="107"/>
        <end position="161"/>
    </location>
</feature>
<dbReference type="Pfam" id="PF00443">
    <property type="entry name" value="UCH"/>
    <property type="match status" value="1"/>
</dbReference>